<dbReference type="InterPro" id="IPR009200">
    <property type="entry name" value="DUF1269_membrane"/>
</dbReference>
<dbReference type="STRING" id="1454003.AW10_00427"/>
<gene>
    <name evidence="1" type="ORF">AW10_00427</name>
</gene>
<comment type="caution">
    <text evidence="1">The sequence shown here is derived from an EMBL/GenBank/DDBJ whole genome shotgun (WGS) entry which is preliminary data.</text>
</comment>
<dbReference type="Proteomes" id="UP000021816">
    <property type="component" value="Unassembled WGS sequence"/>
</dbReference>
<accession>A0A011P4S6</accession>
<name>A0A011P4S6_9PROT</name>
<reference evidence="1 2" key="1">
    <citation type="submission" date="2014-02" db="EMBL/GenBank/DDBJ databases">
        <title>Expanding our view of genomic diversity in Candidatus Accumulibacter clades.</title>
        <authorList>
            <person name="Skennerton C.T."/>
            <person name="Barr J.J."/>
            <person name="Slater F.R."/>
            <person name="Bond P.L."/>
            <person name="Tyson G.W."/>
        </authorList>
    </citation>
    <scope>NUCLEOTIDE SEQUENCE [LARGE SCALE GENOMIC DNA]</scope>
    <source>
        <strain evidence="2">BA-92</strain>
    </source>
</reference>
<evidence type="ECO:0000313" key="1">
    <source>
        <dbReference type="EMBL" id="EXI82641.1"/>
    </source>
</evidence>
<dbReference type="AlphaFoldDB" id="A0A011P4S6"/>
<sequence>MSKLVVIAYDDQFKAEEVRTKLRKLQQDHLIDLEEALVAVKDDQDEVTLLQMYKPAAELEVRKGFWNTLVGAVVMNPVLGMASDARGGAIRGALAGAGVDEQFLKDLAATFKNGSSVLFVLARQASPEKLLTALQGTGGKLLETTLSHQDEAKLQAALKAAPAGS</sequence>
<proteinExistence type="predicted"/>
<dbReference type="Pfam" id="PF06897">
    <property type="entry name" value="DUF1269"/>
    <property type="match status" value="1"/>
</dbReference>
<dbReference type="PATRIC" id="fig|1454003.3.peg.440"/>
<evidence type="ECO:0000313" key="2">
    <source>
        <dbReference type="Proteomes" id="UP000021816"/>
    </source>
</evidence>
<protein>
    <submittedName>
        <fullName evidence="1">Putative membrane protein</fullName>
    </submittedName>
</protein>
<organism evidence="1 2">
    <name type="scientific">Candidatus Accumulibacter appositus</name>
    <dbReference type="NCBI Taxonomy" id="1454003"/>
    <lineage>
        <taxon>Bacteria</taxon>
        <taxon>Pseudomonadati</taxon>
        <taxon>Pseudomonadota</taxon>
        <taxon>Betaproteobacteria</taxon>
        <taxon>Candidatus Accumulibacter</taxon>
    </lineage>
</organism>
<dbReference type="EMBL" id="JEMX01000010">
    <property type="protein sequence ID" value="EXI82641.1"/>
    <property type="molecule type" value="Genomic_DNA"/>
</dbReference>